<dbReference type="InterPro" id="IPR021109">
    <property type="entry name" value="Peptidase_aspartic_dom_sf"/>
</dbReference>
<protein>
    <submittedName>
        <fullName evidence="4">Aspartic peptidase domain-containing protein</fullName>
    </submittedName>
</protein>
<evidence type="ECO:0000313" key="4">
    <source>
        <dbReference type="EMBL" id="RIB26149.1"/>
    </source>
</evidence>
<dbReference type="OrthoDB" id="15189at2759"/>
<dbReference type="Gene3D" id="2.40.70.10">
    <property type="entry name" value="Acid Proteases"/>
    <property type="match status" value="2"/>
</dbReference>
<organism evidence="4 5">
    <name type="scientific">Gigaspora rosea</name>
    <dbReference type="NCBI Taxonomy" id="44941"/>
    <lineage>
        <taxon>Eukaryota</taxon>
        <taxon>Fungi</taxon>
        <taxon>Fungi incertae sedis</taxon>
        <taxon>Mucoromycota</taxon>
        <taxon>Glomeromycotina</taxon>
        <taxon>Glomeromycetes</taxon>
        <taxon>Diversisporales</taxon>
        <taxon>Gigasporaceae</taxon>
        <taxon>Gigaspora</taxon>
    </lineage>
</organism>
<dbReference type="Proteomes" id="UP000266673">
    <property type="component" value="Unassembled WGS sequence"/>
</dbReference>
<dbReference type="PANTHER" id="PTHR47966:SF51">
    <property type="entry name" value="BETA-SITE APP-CLEAVING ENZYME, ISOFORM A-RELATED"/>
    <property type="match status" value="1"/>
</dbReference>
<keyword evidence="2" id="KW-0732">Signal</keyword>
<dbReference type="GO" id="GO:0004190">
    <property type="term" value="F:aspartic-type endopeptidase activity"/>
    <property type="evidence" value="ECO:0007669"/>
    <property type="project" value="InterPro"/>
</dbReference>
<dbReference type="InterPro" id="IPR001461">
    <property type="entry name" value="Aspartic_peptidase_A1"/>
</dbReference>
<evidence type="ECO:0000259" key="3">
    <source>
        <dbReference type="PROSITE" id="PS51767"/>
    </source>
</evidence>
<dbReference type="PANTHER" id="PTHR47966">
    <property type="entry name" value="BETA-SITE APP-CLEAVING ENZYME, ISOFORM A-RELATED"/>
    <property type="match status" value="1"/>
</dbReference>
<proteinExistence type="inferred from homology"/>
<keyword evidence="5" id="KW-1185">Reference proteome</keyword>
<feature type="domain" description="Peptidase A1" evidence="3">
    <location>
        <begin position="16"/>
        <end position="391"/>
    </location>
</feature>
<feature type="signal peptide" evidence="2">
    <location>
        <begin position="1"/>
        <end position="19"/>
    </location>
</feature>
<dbReference type="STRING" id="44941.A0A397VYT4"/>
<evidence type="ECO:0000256" key="1">
    <source>
        <dbReference type="ARBA" id="ARBA00007447"/>
    </source>
</evidence>
<evidence type="ECO:0000313" key="5">
    <source>
        <dbReference type="Proteomes" id="UP000266673"/>
    </source>
</evidence>
<dbReference type="EMBL" id="QKWP01000146">
    <property type="protein sequence ID" value="RIB26149.1"/>
    <property type="molecule type" value="Genomic_DNA"/>
</dbReference>
<dbReference type="PROSITE" id="PS51767">
    <property type="entry name" value="PEPTIDASE_A1"/>
    <property type="match status" value="1"/>
</dbReference>
<accession>A0A397VYT4</accession>
<name>A0A397VYT4_9GLOM</name>
<reference evidence="4 5" key="1">
    <citation type="submission" date="2018-06" db="EMBL/GenBank/DDBJ databases">
        <title>Comparative genomics reveals the genomic features of Rhizophagus irregularis, R. cerebriforme, R. diaphanum and Gigaspora rosea, and their symbiotic lifestyle signature.</title>
        <authorList>
            <person name="Morin E."/>
            <person name="San Clemente H."/>
            <person name="Chen E.C.H."/>
            <person name="De La Providencia I."/>
            <person name="Hainaut M."/>
            <person name="Kuo A."/>
            <person name="Kohler A."/>
            <person name="Murat C."/>
            <person name="Tang N."/>
            <person name="Roy S."/>
            <person name="Loubradou J."/>
            <person name="Henrissat B."/>
            <person name="Grigoriev I.V."/>
            <person name="Corradi N."/>
            <person name="Roux C."/>
            <person name="Martin F.M."/>
        </authorList>
    </citation>
    <scope>NUCLEOTIDE SEQUENCE [LARGE SCALE GENOMIC DNA]</scope>
    <source>
        <strain evidence="4 5">DAOM 194757</strain>
    </source>
</reference>
<dbReference type="InterPro" id="IPR034164">
    <property type="entry name" value="Pepsin-like_dom"/>
</dbReference>
<comment type="similarity">
    <text evidence="1">Belongs to the peptidase A1 family.</text>
</comment>
<dbReference type="InterPro" id="IPR033121">
    <property type="entry name" value="PEPTIDASE_A1"/>
</dbReference>
<comment type="caution">
    <text evidence="4">The sequence shown here is derived from an EMBL/GenBank/DDBJ whole genome shotgun (WGS) entry which is preliminary data.</text>
</comment>
<dbReference type="SUPFAM" id="SSF50630">
    <property type="entry name" value="Acid proteases"/>
    <property type="match status" value="1"/>
</dbReference>
<dbReference type="AlphaFoldDB" id="A0A397VYT4"/>
<dbReference type="CDD" id="cd05471">
    <property type="entry name" value="pepsin_like"/>
    <property type="match status" value="1"/>
</dbReference>
<dbReference type="GO" id="GO:0006508">
    <property type="term" value="P:proteolysis"/>
    <property type="evidence" value="ECO:0007669"/>
    <property type="project" value="InterPro"/>
</dbReference>
<gene>
    <name evidence="4" type="ORF">C2G38_2030456</name>
</gene>
<dbReference type="PRINTS" id="PR00792">
    <property type="entry name" value="PEPSIN"/>
</dbReference>
<sequence length="395" mass="44536">MKLYVPIIWLFYAISIIDAVPVTSNFNSISLVKNAPQNYSWNEVQQFYNYYYMLKYESLIQETYGSDQGALNKFESTKKTLSGSVNLTISSSSWPGYYGPVIIGGQKFNVPSVKCDCDGRRKFNESLSKTFKHIGTPFTFYYGQTEVHGVLGKDQLSVGKIKHVDQIFGLSDDESVFFNEVEFDGMFGMGFGSLSIENVTTPFSNMVNQKGINPYFGFHFRQLNDTDYVGTLTLGEIDSTKLSGSFSYNKVSKINDTYKYWITKVDGVSINDHKLKYKQKRAVFDIGYPVIYMPQDDADAYHKLINGSRFIPSLDIGGVYVVSCNTTDNVEFIFGKNSYSINPLLGPHAFGDCASSVQPLDIDENTWIFGEALLRDYYSVYNIDNFTIGLAPLSK</sequence>
<dbReference type="Pfam" id="PF00026">
    <property type="entry name" value="Asp"/>
    <property type="match status" value="1"/>
</dbReference>
<evidence type="ECO:0000256" key="2">
    <source>
        <dbReference type="SAM" id="SignalP"/>
    </source>
</evidence>
<feature type="chain" id="PRO_5017451252" evidence="2">
    <location>
        <begin position="20"/>
        <end position="395"/>
    </location>
</feature>